<evidence type="ECO:0000256" key="3">
    <source>
        <dbReference type="ARBA" id="ARBA00009983"/>
    </source>
</evidence>
<evidence type="ECO:0000256" key="2">
    <source>
        <dbReference type="ARBA" id="ARBA00004936"/>
    </source>
</evidence>
<dbReference type="PIRSF" id="PIRSF005091">
    <property type="entry name" value="Mmb_sulf_HI1246"/>
    <property type="match status" value="1"/>
</dbReference>
<feature type="transmembrane region" description="Helical" evidence="12">
    <location>
        <begin position="66"/>
        <end position="85"/>
    </location>
</feature>
<feature type="transmembrane region" description="Helical" evidence="12">
    <location>
        <begin position="152"/>
        <end position="170"/>
    </location>
</feature>
<evidence type="ECO:0000256" key="10">
    <source>
        <dbReference type="PIRSR" id="PIRSR005091-2"/>
    </source>
</evidence>
<dbReference type="PANTHER" id="PTHR47371:SF3">
    <property type="entry name" value="PHOSPHOGLYCEROL TRANSFERASE I"/>
    <property type="match status" value="1"/>
</dbReference>
<feature type="active site" evidence="9">
    <location>
        <position position="287"/>
    </location>
</feature>
<keyword evidence="4 8" id="KW-1003">Cell membrane</keyword>
<comment type="pathway">
    <text evidence="2">Cell wall biogenesis; lipoteichoic acid biosynthesis.</text>
</comment>
<gene>
    <name evidence="14" type="ORF">DFQ01_1312</name>
</gene>
<dbReference type="GO" id="GO:0046872">
    <property type="term" value="F:metal ion binding"/>
    <property type="evidence" value="ECO:0007669"/>
    <property type="project" value="UniProtKB-KW"/>
</dbReference>
<evidence type="ECO:0000313" key="15">
    <source>
        <dbReference type="Proteomes" id="UP000246635"/>
    </source>
</evidence>
<dbReference type="InterPro" id="IPR017850">
    <property type="entry name" value="Alkaline_phosphatase_core_sf"/>
</dbReference>
<organism evidence="14 15">
    <name type="scientific">Paenibacillus cellulosilyticus</name>
    <dbReference type="NCBI Taxonomy" id="375489"/>
    <lineage>
        <taxon>Bacteria</taxon>
        <taxon>Bacillati</taxon>
        <taxon>Bacillota</taxon>
        <taxon>Bacilli</taxon>
        <taxon>Bacillales</taxon>
        <taxon>Paenibacillaceae</taxon>
        <taxon>Paenibacillus</taxon>
    </lineage>
</organism>
<keyword evidence="10" id="KW-0464">Manganese</keyword>
<evidence type="ECO:0000256" key="9">
    <source>
        <dbReference type="PIRSR" id="PIRSR005091-1"/>
    </source>
</evidence>
<keyword evidence="5 12" id="KW-0812">Transmembrane</keyword>
<feature type="binding site" evidence="11">
    <location>
        <position position="465"/>
    </location>
    <ligand>
        <name>Mn(2+)</name>
        <dbReference type="ChEBI" id="CHEBI:29035"/>
    </ligand>
</feature>
<evidence type="ECO:0000313" key="14">
    <source>
        <dbReference type="EMBL" id="PWV94373.1"/>
    </source>
</evidence>
<keyword evidence="14" id="KW-0808">Transferase</keyword>
<evidence type="ECO:0000256" key="1">
    <source>
        <dbReference type="ARBA" id="ARBA00004651"/>
    </source>
</evidence>
<sequence length="633" mass="71311">MNRTWKTWLWSPFVVFTVIMTLKFYMSWNVIYDIGFSWKPLLTELPIIWAIFAVIELLATKRKLGIYLFVNLLLTAVYFAVIMYYKYFGIIVTYHALAQVGQVGEVKGSVFQLMHASFLLIFIDIVLIGLALTFYRRFRGWAKLSAVRVPRIASAVLLVAAIACSVVTIWKHDSVLNEVRQTEEMGIINYELYKVVRTSDAERTIPVAEVTRSAIDELKGLTPSTETPAHWAEAKGRNVIVIQLEAFQNFLIDLNVEGQEVTPVLNQLKSEGVYFNHMFQMVGQGNTSDAEFITNTSFYVPPVGAATDEYINYSLPSLPKRFNAAGYLTATFHTNDVKFWHRNEMYPALGFDYYYDKSWYGEDDTIAFGSSDKILYDKAIDEIANINKSGKSVYANIISMSSHHPFNFLPESMPKLKLPEKYEGSFAGNYIQSEHYADEALGVLINKMKETGIWDNSVLVIYGDHMGLPVYSLDDTDRELLETVLGKPYSYSSMLNIPLLVVAPGLLQSEVRTQTAGQIDIMPTIANLAGLSLKDDIYFGQDLLNHTSNLLPERYYLPSGSLIGNKSIFVPGEKYDDGVVYPLPADSNAPAYPSADEFNRALRLLKMSNSYIKSLPPVDGHTEPGAMRTSQQN</sequence>
<keyword evidence="6 12" id="KW-1133">Transmembrane helix</keyword>
<keyword evidence="7 8" id="KW-0472">Membrane</keyword>
<feature type="binding site" evidence="11">
    <location>
        <position position="287"/>
    </location>
    <ligand>
        <name>Mn(2+)</name>
        <dbReference type="ChEBI" id="CHEBI:29035"/>
    </ligand>
</feature>
<proteinExistence type="inferred from homology"/>
<feature type="transmembrane region" description="Helical" evidence="12">
    <location>
        <begin position="7"/>
        <end position="26"/>
    </location>
</feature>
<protein>
    <submittedName>
        <fullName evidence="14">Phosphoglycerol transferase MdoB-like AlkP superfamily enzyme</fullName>
    </submittedName>
</protein>
<reference evidence="14 15" key="1">
    <citation type="submission" date="2018-05" db="EMBL/GenBank/DDBJ databases">
        <title>Genomic Encyclopedia of Type Strains, Phase III (KMG-III): the genomes of soil and plant-associated and newly described type strains.</title>
        <authorList>
            <person name="Whitman W."/>
        </authorList>
    </citation>
    <scope>NUCLEOTIDE SEQUENCE [LARGE SCALE GENOMIC DNA]</scope>
    <source>
        <strain evidence="14 15">CECT 5696</strain>
    </source>
</reference>
<keyword evidence="15" id="KW-1185">Reference proteome</keyword>
<dbReference type="AlphaFoldDB" id="A0A2V2YL39"/>
<feature type="binding site" evidence="10">
    <location>
        <position position="403"/>
    </location>
    <ligand>
        <name>substrate</name>
    </ligand>
</feature>
<dbReference type="InterPro" id="IPR012160">
    <property type="entry name" value="LtaS-like"/>
</dbReference>
<evidence type="ECO:0000256" key="8">
    <source>
        <dbReference type="PIRNR" id="PIRNR005091"/>
    </source>
</evidence>
<dbReference type="CDD" id="cd16015">
    <property type="entry name" value="LTA_synthase"/>
    <property type="match status" value="1"/>
</dbReference>
<evidence type="ECO:0000256" key="7">
    <source>
        <dbReference type="ARBA" id="ARBA00023136"/>
    </source>
</evidence>
<feature type="binding site" evidence="11">
    <location>
        <position position="245"/>
    </location>
    <ligand>
        <name>Mn(2+)</name>
        <dbReference type="ChEBI" id="CHEBI:29035"/>
    </ligand>
</feature>
<dbReference type="InterPro" id="IPR000917">
    <property type="entry name" value="Sulfatase_N"/>
</dbReference>
<feature type="transmembrane region" description="Helical" evidence="12">
    <location>
        <begin position="113"/>
        <end position="132"/>
    </location>
</feature>
<evidence type="ECO:0000256" key="6">
    <source>
        <dbReference type="ARBA" id="ARBA00022989"/>
    </source>
</evidence>
<dbReference type="OrthoDB" id="5901192at2"/>
<dbReference type="Pfam" id="PF00884">
    <property type="entry name" value="Sulfatase"/>
    <property type="match status" value="1"/>
</dbReference>
<dbReference type="RefSeq" id="WP_110046774.1">
    <property type="nucleotide sequence ID" value="NZ_CP054612.1"/>
</dbReference>
<comment type="subcellular location">
    <subcellularLocation>
        <location evidence="1">Cell membrane</location>
        <topology evidence="1">Multi-pass membrane protein</topology>
    </subcellularLocation>
</comment>
<dbReference type="SUPFAM" id="SSF53649">
    <property type="entry name" value="Alkaline phosphatase-like"/>
    <property type="match status" value="1"/>
</dbReference>
<dbReference type="InterPro" id="IPR050448">
    <property type="entry name" value="OpgB/LTA_synthase_biosynth"/>
</dbReference>
<feature type="domain" description="Sulfatase N-terminal" evidence="13">
    <location>
        <begin position="237"/>
        <end position="530"/>
    </location>
</feature>
<evidence type="ECO:0000256" key="11">
    <source>
        <dbReference type="PIRSR" id="PIRSR005091-3"/>
    </source>
</evidence>
<dbReference type="GO" id="GO:0005886">
    <property type="term" value="C:plasma membrane"/>
    <property type="evidence" value="ECO:0007669"/>
    <property type="project" value="UniProtKB-SubCell"/>
</dbReference>
<evidence type="ECO:0000259" key="13">
    <source>
        <dbReference type="Pfam" id="PF00884"/>
    </source>
</evidence>
<dbReference type="EMBL" id="QGTQ01000031">
    <property type="protein sequence ID" value="PWV94373.1"/>
    <property type="molecule type" value="Genomic_DNA"/>
</dbReference>
<dbReference type="Gene3D" id="3.30.1120.170">
    <property type="match status" value="1"/>
</dbReference>
<feature type="transmembrane region" description="Helical" evidence="12">
    <location>
        <begin position="38"/>
        <end position="59"/>
    </location>
</feature>
<dbReference type="Gene3D" id="3.40.720.10">
    <property type="entry name" value="Alkaline Phosphatase, subunit A"/>
    <property type="match status" value="1"/>
</dbReference>
<feature type="binding site" evidence="11">
    <location>
        <position position="464"/>
    </location>
    <ligand>
        <name>Mn(2+)</name>
        <dbReference type="ChEBI" id="CHEBI:29035"/>
    </ligand>
</feature>
<evidence type="ECO:0000256" key="12">
    <source>
        <dbReference type="SAM" id="Phobius"/>
    </source>
</evidence>
<evidence type="ECO:0000256" key="5">
    <source>
        <dbReference type="ARBA" id="ARBA00022692"/>
    </source>
</evidence>
<comment type="caution">
    <text evidence="14">The sequence shown here is derived from an EMBL/GenBank/DDBJ whole genome shotgun (WGS) entry which is preliminary data.</text>
</comment>
<evidence type="ECO:0000256" key="4">
    <source>
        <dbReference type="ARBA" id="ARBA00022475"/>
    </source>
</evidence>
<dbReference type="PANTHER" id="PTHR47371">
    <property type="entry name" value="LIPOTEICHOIC ACID SYNTHASE"/>
    <property type="match status" value="1"/>
</dbReference>
<accession>A0A2V2YL39</accession>
<comment type="similarity">
    <text evidence="3 8">Belongs to the LTA synthase family.</text>
</comment>
<keyword evidence="10" id="KW-0479">Metal-binding</keyword>
<dbReference type="GO" id="GO:0016740">
    <property type="term" value="F:transferase activity"/>
    <property type="evidence" value="ECO:0007669"/>
    <property type="project" value="UniProtKB-KW"/>
</dbReference>
<dbReference type="Proteomes" id="UP000246635">
    <property type="component" value="Unassembled WGS sequence"/>
</dbReference>
<name>A0A2V2YL39_9BACL</name>